<evidence type="ECO:0000256" key="7">
    <source>
        <dbReference type="ARBA" id="ARBA00022737"/>
    </source>
</evidence>
<evidence type="ECO:0000313" key="19">
    <source>
        <dbReference type="EMBL" id="EDO36874.1"/>
    </source>
</evidence>
<dbReference type="InterPro" id="IPR000742">
    <property type="entry name" value="EGF"/>
</dbReference>
<dbReference type="PROSITE" id="PS50027">
    <property type="entry name" value="EGF_LAM_2"/>
    <property type="match status" value="1"/>
</dbReference>
<dbReference type="eggNOG" id="KOG1836">
    <property type="taxonomic scope" value="Eukaryota"/>
</dbReference>
<evidence type="ECO:0000256" key="6">
    <source>
        <dbReference type="ARBA" id="ARBA00022729"/>
    </source>
</evidence>
<gene>
    <name evidence="19" type="ORF">NEMVEDRAFT_v1g245281</name>
</gene>
<evidence type="ECO:0000256" key="12">
    <source>
        <dbReference type="ARBA" id="ARBA00023292"/>
    </source>
</evidence>
<dbReference type="PROSITE" id="PS01248">
    <property type="entry name" value="EGF_LAM_1"/>
    <property type="match status" value="1"/>
</dbReference>
<dbReference type="SUPFAM" id="SSF117281">
    <property type="entry name" value="Kelch motif"/>
    <property type="match status" value="2"/>
</dbReference>
<keyword evidence="20" id="KW-1185">Reference proteome</keyword>
<evidence type="ECO:0000256" key="15">
    <source>
        <dbReference type="SAM" id="Phobius"/>
    </source>
</evidence>
<keyword evidence="10 13" id="KW-1015">Disulfide bond</keyword>
<dbReference type="InterPro" id="IPR056732">
    <property type="entry name" value="GBD_ATRN"/>
</dbReference>
<dbReference type="PROSITE" id="PS00022">
    <property type="entry name" value="EGF_1"/>
    <property type="match status" value="1"/>
</dbReference>
<evidence type="ECO:0000256" key="1">
    <source>
        <dbReference type="ARBA" id="ARBA00004167"/>
    </source>
</evidence>
<comment type="subcellular location">
    <subcellularLocation>
        <location evidence="1">Membrane</location>
        <topology evidence="1">Single-pass membrane protein</topology>
    </subcellularLocation>
</comment>
<feature type="domain" description="EGF-like" evidence="17">
    <location>
        <begin position="170"/>
        <end position="202"/>
    </location>
</feature>
<dbReference type="PANTHER" id="PTHR46376">
    <property type="entry name" value="LEUCINE-ZIPPER-LIKE TRANSCRIPTIONAL REGULATOR 1"/>
    <property type="match status" value="1"/>
</dbReference>
<keyword evidence="12 14" id="KW-0424">Laminin EGF-like domain</keyword>
<evidence type="ECO:0000256" key="8">
    <source>
        <dbReference type="ARBA" id="ARBA00022989"/>
    </source>
</evidence>
<proteinExistence type="inferred from homology"/>
<dbReference type="SMART" id="SM00181">
    <property type="entry name" value="EGF"/>
    <property type="match status" value="4"/>
</dbReference>
<keyword evidence="7" id="KW-0677">Repeat</keyword>
<dbReference type="SUPFAM" id="SSF57196">
    <property type="entry name" value="EGF/Laminin"/>
    <property type="match status" value="1"/>
</dbReference>
<dbReference type="InParanoid" id="A7SHD7"/>
<dbReference type="SMART" id="SM00042">
    <property type="entry name" value="CUB"/>
    <property type="match status" value="1"/>
</dbReference>
<feature type="domain" description="CUB" evidence="16">
    <location>
        <begin position="50"/>
        <end position="171"/>
    </location>
</feature>
<name>A7SHD7_NEMVE</name>
<keyword evidence="5 15" id="KW-0812">Transmembrane</keyword>
<evidence type="ECO:0000256" key="9">
    <source>
        <dbReference type="ARBA" id="ARBA00023136"/>
    </source>
</evidence>
<evidence type="ECO:0000256" key="5">
    <source>
        <dbReference type="ARBA" id="ARBA00022692"/>
    </source>
</evidence>
<evidence type="ECO:0000259" key="16">
    <source>
        <dbReference type="PROSITE" id="PS01180"/>
    </source>
</evidence>
<protein>
    <submittedName>
        <fullName evidence="19">Uncharacterized protein</fullName>
    </submittedName>
</protein>
<dbReference type="SUPFAM" id="SSF49854">
    <property type="entry name" value="Spermadhesin, CUB domain"/>
    <property type="match status" value="1"/>
</dbReference>
<dbReference type="PROSITE" id="PS50026">
    <property type="entry name" value="EGF_3"/>
    <property type="match status" value="1"/>
</dbReference>
<evidence type="ECO:0000256" key="10">
    <source>
        <dbReference type="ARBA" id="ARBA00023157"/>
    </source>
</evidence>
<keyword evidence="11" id="KW-0325">Glycoprotein</keyword>
<keyword evidence="4 13" id="KW-0245">EGF-like domain</keyword>
<dbReference type="InterPro" id="IPR002165">
    <property type="entry name" value="Plexin_repeat"/>
</dbReference>
<evidence type="ECO:0000259" key="18">
    <source>
        <dbReference type="PROSITE" id="PS50027"/>
    </source>
</evidence>
<dbReference type="Proteomes" id="UP000001593">
    <property type="component" value="Unassembled WGS sequence"/>
</dbReference>
<dbReference type="InterPro" id="IPR015915">
    <property type="entry name" value="Kelch-typ_b-propeller"/>
</dbReference>
<keyword evidence="9 15" id="KW-0472">Membrane</keyword>
<feature type="disulfide bond" evidence="14">
    <location>
        <begin position="770"/>
        <end position="779"/>
    </location>
</feature>
<keyword evidence="3" id="KW-0880">Kelch repeat</keyword>
<accession>A7SHD7</accession>
<dbReference type="Pfam" id="PF24981">
    <property type="entry name" value="Beta-prop_ATRN-LZTR1"/>
    <property type="match status" value="1"/>
</dbReference>
<dbReference type="InterPro" id="IPR016201">
    <property type="entry name" value="PSI"/>
</dbReference>
<dbReference type="GO" id="GO:0016020">
    <property type="term" value="C:membrane"/>
    <property type="evidence" value="ECO:0007669"/>
    <property type="project" value="UniProtKB-SubCell"/>
</dbReference>
<feature type="transmembrane region" description="Helical" evidence="15">
    <location>
        <begin position="1002"/>
        <end position="1025"/>
    </location>
</feature>
<keyword evidence="6" id="KW-0732">Signal</keyword>
<dbReference type="CDD" id="cd00055">
    <property type="entry name" value="EGF_Lam"/>
    <property type="match status" value="2"/>
</dbReference>
<dbReference type="Pfam" id="PF01437">
    <property type="entry name" value="PSI"/>
    <property type="match status" value="1"/>
</dbReference>
<evidence type="ECO:0000256" key="3">
    <source>
        <dbReference type="ARBA" id="ARBA00022441"/>
    </source>
</evidence>
<dbReference type="Gene3D" id="2.120.10.80">
    <property type="entry name" value="Kelch-type beta propeller"/>
    <property type="match status" value="2"/>
</dbReference>
<dbReference type="HOGENOM" id="CLU_003930_0_0_1"/>
<dbReference type="InterPro" id="IPR056863">
    <property type="entry name" value="LMN_ATRN_NET-like_EGF"/>
</dbReference>
<dbReference type="InterPro" id="IPR000859">
    <property type="entry name" value="CUB_dom"/>
</dbReference>
<dbReference type="Gene3D" id="2.60.120.290">
    <property type="entry name" value="Spermadhesin, CUB domain"/>
    <property type="match status" value="1"/>
</dbReference>
<dbReference type="InterPro" id="IPR051568">
    <property type="entry name" value="LZTR1/Attractin"/>
</dbReference>
<comment type="similarity">
    <text evidence="2">Belongs to the EGF domain peptide family.</text>
</comment>
<dbReference type="PROSITE" id="PS01186">
    <property type="entry name" value="EGF_2"/>
    <property type="match status" value="1"/>
</dbReference>
<dbReference type="InterPro" id="IPR035914">
    <property type="entry name" value="Sperma_CUB_dom_sf"/>
</dbReference>
<dbReference type="PANTHER" id="PTHR46376:SF2">
    <property type="entry name" value="DISTRACTED, ISOFORM B"/>
    <property type="match status" value="1"/>
</dbReference>
<dbReference type="PhylomeDB" id="A7SHD7"/>
<dbReference type="CDD" id="cd00041">
    <property type="entry name" value="CUB"/>
    <property type="match status" value="1"/>
</dbReference>
<dbReference type="OMA" id="WDMTKEL"/>
<dbReference type="STRING" id="45351.A7SHD7"/>
<evidence type="ECO:0000256" key="2">
    <source>
        <dbReference type="ARBA" id="ARBA00006373"/>
    </source>
</evidence>
<reference evidence="19 20" key="1">
    <citation type="journal article" date="2007" name="Science">
        <title>Sea anemone genome reveals ancestral eumetazoan gene repertoire and genomic organization.</title>
        <authorList>
            <person name="Putnam N.H."/>
            <person name="Srivastava M."/>
            <person name="Hellsten U."/>
            <person name="Dirks B."/>
            <person name="Chapman J."/>
            <person name="Salamov A."/>
            <person name="Terry A."/>
            <person name="Shapiro H."/>
            <person name="Lindquist E."/>
            <person name="Kapitonov V.V."/>
            <person name="Jurka J."/>
            <person name="Genikhovich G."/>
            <person name="Grigoriev I.V."/>
            <person name="Lucas S.M."/>
            <person name="Steele R.E."/>
            <person name="Finnerty J.R."/>
            <person name="Technau U."/>
            <person name="Martindale M.Q."/>
            <person name="Rokhsar D.S."/>
        </authorList>
    </citation>
    <scope>NUCLEOTIDE SEQUENCE [LARGE SCALE GENOMIC DNA]</scope>
    <source>
        <strain evidence="20">CH2 X CH6</strain>
    </source>
</reference>
<dbReference type="PROSITE" id="PS01180">
    <property type="entry name" value="CUB"/>
    <property type="match status" value="1"/>
</dbReference>
<comment type="caution">
    <text evidence="13">Lacks conserved residue(s) required for the propagation of feature annotation.</text>
</comment>
<evidence type="ECO:0000256" key="11">
    <source>
        <dbReference type="ARBA" id="ARBA00023180"/>
    </source>
</evidence>
<dbReference type="InterPro" id="IPR002049">
    <property type="entry name" value="LE_dom"/>
</dbReference>
<feature type="disulfide bond" evidence="13">
    <location>
        <begin position="192"/>
        <end position="201"/>
    </location>
</feature>
<evidence type="ECO:0000256" key="14">
    <source>
        <dbReference type="PROSITE-ProRule" id="PRU00460"/>
    </source>
</evidence>
<dbReference type="InterPro" id="IPR056737">
    <property type="entry name" value="Beta-prop_ATRN-MKLN-like"/>
</dbReference>
<feature type="domain" description="Laminin EGF-like" evidence="18">
    <location>
        <begin position="753"/>
        <end position="798"/>
    </location>
</feature>
<dbReference type="SMART" id="SM00423">
    <property type="entry name" value="PSI"/>
    <property type="match status" value="2"/>
</dbReference>
<evidence type="ECO:0000313" key="20">
    <source>
        <dbReference type="Proteomes" id="UP000001593"/>
    </source>
</evidence>
<feature type="disulfide bond" evidence="13">
    <location>
        <begin position="174"/>
        <end position="184"/>
    </location>
</feature>
<dbReference type="eggNOG" id="KOG1388">
    <property type="taxonomic scope" value="Eukaryota"/>
</dbReference>
<dbReference type="Gene3D" id="2.10.25.10">
    <property type="entry name" value="Laminin"/>
    <property type="match status" value="2"/>
</dbReference>
<evidence type="ECO:0000256" key="13">
    <source>
        <dbReference type="PROSITE-ProRule" id="PRU00076"/>
    </source>
</evidence>
<dbReference type="FunCoup" id="A7SHD7">
    <property type="interactions" value="55"/>
</dbReference>
<sequence>MFVGPDIRFLFIILSVFTIFNVVHNSFMKPQGCGAKDDCNCSPGYWGSDCQYSRLRLTGEKGKLTDGSGKYRESSKFMWLIESPRPNSTIVLELDEFATECSWDHLYVYDGRSIRAPLLGTLSGMRRDAHIKEVADAPIISLFSRSGAAFLYFYSDANFAMNGFSIKYSIKLNCLVKCSYHGDCAADGSCVCAAGWGGSTCSLPECPITCTSGTCDLTVRYCSGCAAGFTGPACNTSLGEGYWTQHIAYNQDAMSGRASHSTVVLGDWIWVYGGYSLISTQFNDLIRLVLLQDLVRYSLSNNTWEVLQLDPASPVPSRRYGHSMVVVNGSLVVFGGRVEGSEVNELWIFDTHLMSWQEVSPKGGNTPLAVSGHSATVVGGKMVVLFGYGPEEGFTQKVQEYDLMTNSWQLFNVSSHIVRATYGHSSVYDHLSGRIYLHGGYRMPSPKGNSKDEISSDTNAYDPNKRQWYTLLSSDQPRFFHSAVLIGHMMLVYGGNTHNMTVASDKLTKCYSQDFLMFDTRCNNWNKMPTKDLPILSERFGHTAIQINSTMFIVGGFNGTMLNDVLSYTVGRPTRTVDVPGYYPLEPALAQWLLTREQMMPSQGPHALAEVTEVDKCEAPTSVCQVGMCAHTRCDNSTSCDDCTRSKGCMWCESNQKCVPLNAYVVSFPYGQCHEWTRDNTCAAVQCSKMVSCLDCHTLPGCGWCDDGSGTGLGKCLAGGDLGPFVSNSTSQDSRCPVKGGRQMWYFIECPACQCNGHSTCDSKNNCKTCLHNTNGTNCQICSNGYYGNPKNGGTCKACECNGHGTSCDHLTGSCVCLTKGVVGASCELCEDNKGYHGNATRGGNCFFDLTSNYVFTFNVSGKNRASFRNTPQKVTFCLLLEARMHQGFLRGLNASLDVHMSWALALHQGDWWGFTVESDRDVLFTIRVLGSQALMNVTYTTGSGSEERAVILMKPIGYSKTTFKHEDYAFGRGVVFNIHVYDIDFGNVSLDISFSQMTPFLLLKFFITFFGCFFSILIVTFIAWKIKVRYNNYLMSRVSITLKNTLLQTGQYYPYKYTTSDRSVLPLQIHYFRQVSVTLTNTLLNTGQCYPYKYTTAHRSVLPLQIHYFRQVSVTLTNTLLHTGQCYPYKYTTEHRSVSSLIFKCVFAYVLSASLLAVKCVLRFNLQTYPTAIAQQPFAFDHVGVVTVLVRLPSTSAGLAPIGQSGICCASALVTTQGHASNPQNGVLASRRKCGRRAVPDTRRSRFGPCI</sequence>
<dbReference type="Pfam" id="PF24972">
    <property type="entry name" value="GBD_ATRN"/>
    <property type="match status" value="1"/>
</dbReference>
<feature type="disulfide bond" evidence="14">
    <location>
        <begin position="782"/>
        <end position="796"/>
    </location>
</feature>
<dbReference type="Pfam" id="PF00053">
    <property type="entry name" value="EGF_laminin"/>
    <property type="match status" value="1"/>
</dbReference>
<keyword evidence="8 15" id="KW-1133">Transmembrane helix</keyword>
<evidence type="ECO:0000256" key="4">
    <source>
        <dbReference type="ARBA" id="ARBA00022536"/>
    </source>
</evidence>
<dbReference type="AlphaFoldDB" id="A7SHD7"/>
<organism evidence="19 20">
    <name type="scientific">Nematostella vectensis</name>
    <name type="common">Starlet sea anemone</name>
    <dbReference type="NCBI Taxonomy" id="45351"/>
    <lineage>
        <taxon>Eukaryota</taxon>
        <taxon>Metazoa</taxon>
        <taxon>Cnidaria</taxon>
        <taxon>Anthozoa</taxon>
        <taxon>Hexacorallia</taxon>
        <taxon>Actiniaria</taxon>
        <taxon>Edwardsiidae</taxon>
        <taxon>Nematostella</taxon>
    </lineage>
</organism>
<evidence type="ECO:0000259" key="17">
    <source>
        <dbReference type="PROSITE" id="PS50026"/>
    </source>
</evidence>
<dbReference type="Pfam" id="PF24973">
    <property type="entry name" value="EGF_LMN_ATRN"/>
    <property type="match status" value="1"/>
</dbReference>
<dbReference type="Pfam" id="PF00431">
    <property type="entry name" value="CUB"/>
    <property type="match status" value="1"/>
</dbReference>
<dbReference type="SMART" id="SM00180">
    <property type="entry name" value="EGF_Lam"/>
    <property type="match status" value="2"/>
</dbReference>
<dbReference type="EMBL" id="DS469659">
    <property type="protein sequence ID" value="EDO36874.1"/>
    <property type="molecule type" value="Genomic_DNA"/>
</dbReference>